<keyword evidence="4" id="KW-0249">Electron transport</keyword>
<evidence type="ECO:0000256" key="3">
    <source>
        <dbReference type="ARBA" id="ARBA00022723"/>
    </source>
</evidence>
<dbReference type="InterPro" id="IPR002323">
    <property type="entry name" value="Cyt_CIE"/>
</dbReference>
<dbReference type="AlphaFoldDB" id="A0A2A5CKG2"/>
<feature type="chain" id="PRO_5012833904" evidence="7">
    <location>
        <begin position="18"/>
        <end position="132"/>
    </location>
</feature>
<keyword evidence="5 6" id="KW-0408">Iron</keyword>
<dbReference type="GO" id="GO:0020037">
    <property type="term" value="F:heme binding"/>
    <property type="evidence" value="ECO:0007669"/>
    <property type="project" value="InterPro"/>
</dbReference>
<dbReference type="PRINTS" id="PR00607">
    <property type="entry name" value="CYTCHROMECIE"/>
</dbReference>
<reference evidence="10" key="1">
    <citation type="submission" date="2017-08" db="EMBL/GenBank/DDBJ databases">
        <title>A dynamic microbial community with high functional redundancy inhabits the cold, oxic subseafloor aquifer.</title>
        <authorList>
            <person name="Tully B.J."/>
            <person name="Wheat C.G."/>
            <person name="Glazer B.T."/>
            <person name="Huber J.A."/>
        </authorList>
    </citation>
    <scope>NUCLEOTIDE SEQUENCE [LARGE SCALE GENOMIC DNA]</scope>
</reference>
<keyword evidence="3 6" id="KW-0479">Metal-binding</keyword>
<dbReference type="InterPro" id="IPR036909">
    <property type="entry name" value="Cyt_c-like_dom_sf"/>
</dbReference>
<evidence type="ECO:0000256" key="4">
    <source>
        <dbReference type="ARBA" id="ARBA00022982"/>
    </source>
</evidence>
<evidence type="ECO:0000313" key="10">
    <source>
        <dbReference type="Proteomes" id="UP000228987"/>
    </source>
</evidence>
<dbReference type="PANTHER" id="PTHR40942">
    <property type="match status" value="1"/>
</dbReference>
<dbReference type="Pfam" id="PF13442">
    <property type="entry name" value="Cytochrome_CBB3"/>
    <property type="match status" value="1"/>
</dbReference>
<evidence type="ECO:0000313" key="9">
    <source>
        <dbReference type="EMBL" id="PCJ43856.1"/>
    </source>
</evidence>
<evidence type="ECO:0000259" key="8">
    <source>
        <dbReference type="PROSITE" id="PS51007"/>
    </source>
</evidence>
<accession>A0A2A5CKG2</accession>
<dbReference type="GO" id="GO:0005506">
    <property type="term" value="F:iron ion binding"/>
    <property type="evidence" value="ECO:0007669"/>
    <property type="project" value="InterPro"/>
</dbReference>
<dbReference type="EMBL" id="NVWI01000001">
    <property type="protein sequence ID" value="PCJ43856.1"/>
    <property type="molecule type" value="Genomic_DNA"/>
</dbReference>
<feature type="domain" description="Cytochrome c" evidence="8">
    <location>
        <begin position="52"/>
        <end position="132"/>
    </location>
</feature>
<dbReference type="GO" id="GO:0009055">
    <property type="term" value="F:electron transfer activity"/>
    <property type="evidence" value="ECO:0007669"/>
    <property type="project" value="InterPro"/>
</dbReference>
<keyword evidence="2 6" id="KW-0349">Heme</keyword>
<evidence type="ECO:0000256" key="6">
    <source>
        <dbReference type="PROSITE-ProRule" id="PRU00433"/>
    </source>
</evidence>
<keyword evidence="1" id="KW-0813">Transport</keyword>
<dbReference type="PROSITE" id="PS51007">
    <property type="entry name" value="CYTC"/>
    <property type="match status" value="1"/>
</dbReference>
<dbReference type="Gene3D" id="1.10.760.10">
    <property type="entry name" value="Cytochrome c-like domain"/>
    <property type="match status" value="1"/>
</dbReference>
<evidence type="ECO:0000256" key="2">
    <source>
        <dbReference type="ARBA" id="ARBA00022617"/>
    </source>
</evidence>
<evidence type="ECO:0000256" key="1">
    <source>
        <dbReference type="ARBA" id="ARBA00022448"/>
    </source>
</evidence>
<dbReference type="Proteomes" id="UP000228987">
    <property type="component" value="Unassembled WGS sequence"/>
</dbReference>
<dbReference type="PANTHER" id="PTHR40942:SF4">
    <property type="entry name" value="CYTOCHROME C5"/>
    <property type="match status" value="1"/>
</dbReference>
<gene>
    <name evidence="9" type="ORF">COA71_01880</name>
</gene>
<feature type="signal peptide" evidence="7">
    <location>
        <begin position="1"/>
        <end position="17"/>
    </location>
</feature>
<dbReference type="InterPro" id="IPR009056">
    <property type="entry name" value="Cyt_c-like_dom"/>
</dbReference>
<comment type="caution">
    <text evidence="9">The sequence shown here is derived from an EMBL/GenBank/DDBJ whole genome shotgun (WGS) entry which is preliminary data.</text>
</comment>
<evidence type="ECO:0000256" key="5">
    <source>
        <dbReference type="ARBA" id="ARBA00023004"/>
    </source>
</evidence>
<evidence type="ECO:0000256" key="7">
    <source>
        <dbReference type="SAM" id="SignalP"/>
    </source>
</evidence>
<dbReference type="SUPFAM" id="SSF46626">
    <property type="entry name" value="Cytochrome c"/>
    <property type="match status" value="1"/>
</dbReference>
<keyword evidence="7" id="KW-0732">Signal</keyword>
<organism evidence="9 10">
    <name type="scientific">SAR86 cluster bacterium</name>
    <dbReference type="NCBI Taxonomy" id="2030880"/>
    <lineage>
        <taxon>Bacteria</taxon>
        <taxon>Pseudomonadati</taxon>
        <taxon>Pseudomonadota</taxon>
        <taxon>Gammaproteobacteria</taxon>
        <taxon>SAR86 cluster</taxon>
    </lineage>
</organism>
<name>A0A2A5CKG2_9GAMM</name>
<sequence>MTLISGFLVVLSAFAGAATLDDEIRGRLNPAGSVCVFGEECAAGLALAGGASGPRDAETIYNTFCMACHATGISEAPILGNAEQWEVRIAKGADALYTSSINGLNVMPPRGTCVDCSDDEMRAAVDYMLDAL</sequence>
<proteinExistence type="predicted"/>
<protein>
    <submittedName>
        <fullName evidence="9">Cytochrome c5 family protein</fullName>
    </submittedName>
</protein>